<sequence length="525" mass="58322">MESTNPVPTIPHDPPSDGHPDVNPHTYLDPHEDSDDDGDGSDEDFVPPLPIPTDEPLRSQRDRLNSLSRKLQSEPVSIRVHDVIIKGNSKTKDWVIEAELDNIRDVNTLQDLLRAATVANFRLEQLGIFQSVNIVLDAGPKELPGTANVVVNVVEATNPVSGEIGYYTKTDAGSSTLEGALKFKNLLGYGDLWDASFAYGFNQSSELSAGLLLPRLKSFLTPLTARVFLLSKDWLKYSSYNERSLGLSVGLVSTMNHDLVYDLGWRMLADPTQWSSRSVRRQLGHDLISSLKYTFKFDRRDSALRPTKGFAFHSTSQVGGLTPDSRSLRFLRQELDLRYAVPLEFGRAALNIGVAGGVVLPLKDGFLANPTSLPERFFLGGNRSPFYSFGGPTSLLGFRTRGVGPTDLRRQNVDSDSEPEWDFIGGDLAFTAFVDLSFDLPFNWCRGSGIYGHVFGCAGNLARLSQNEYKHFSFQDFLKTYRSTVGVGIVMPTNIVRLELNYCHVMRQFNHDKRKAGFQVSISST</sequence>
<proteinExistence type="predicted"/>
<reference evidence="2" key="1">
    <citation type="journal article" date="2023" name="Front. Plant Sci.">
        <title>Chromosomal-level genome assembly of Melastoma candidum provides insights into trichome evolution.</title>
        <authorList>
            <person name="Zhong Y."/>
            <person name="Wu W."/>
            <person name="Sun C."/>
            <person name="Zou P."/>
            <person name="Liu Y."/>
            <person name="Dai S."/>
            <person name="Zhou R."/>
        </authorList>
    </citation>
    <scope>NUCLEOTIDE SEQUENCE [LARGE SCALE GENOMIC DNA]</scope>
</reference>
<dbReference type="Proteomes" id="UP001057402">
    <property type="component" value="Chromosome 3"/>
</dbReference>
<name>A0ACB9S0E5_9MYRT</name>
<comment type="caution">
    <text evidence="1">The sequence shown here is derived from an EMBL/GenBank/DDBJ whole genome shotgun (WGS) entry which is preliminary data.</text>
</comment>
<dbReference type="EMBL" id="CM042882">
    <property type="protein sequence ID" value="KAI4383951.1"/>
    <property type="molecule type" value="Genomic_DNA"/>
</dbReference>
<evidence type="ECO:0000313" key="1">
    <source>
        <dbReference type="EMBL" id="KAI4383951.1"/>
    </source>
</evidence>
<protein>
    <submittedName>
        <fullName evidence="1">Uncharacterized protein</fullName>
    </submittedName>
</protein>
<keyword evidence="2" id="KW-1185">Reference proteome</keyword>
<accession>A0ACB9S0E5</accession>
<gene>
    <name evidence="1" type="ORF">MLD38_009729</name>
</gene>
<evidence type="ECO:0000313" key="2">
    <source>
        <dbReference type="Proteomes" id="UP001057402"/>
    </source>
</evidence>
<organism evidence="1 2">
    <name type="scientific">Melastoma candidum</name>
    <dbReference type="NCBI Taxonomy" id="119954"/>
    <lineage>
        <taxon>Eukaryota</taxon>
        <taxon>Viridiplantae</taxon>
        <taxon>Streptophyta</taxon>
        <taxon>Embryophyta</taxon>
        <taxon>Tracheophyta</taxon>
        <taxon>Spermatophyta</taxon>
        <taxon>Magnoliopsida</taxon>
        <taxon>eudicotyledons</taxon>
        <taxon>Gunneridae</taxon>
        <taxon>Pentapetalae</taxon>
        <taxon>rosids</taxon>
        <taxon>malvids</taxon>
        <taxon>Myrtales</taxon>
        <taxon>Melastomataceae</taxon>
        <taxon>Melastomatoideae</taxon>
        <taxon>Melastomateae</taxon>
        <taxon>Melastoma</taxon>
    </lineage>
</organism>